<feature type="transmembrane region" description="Helical" evidence="1">
    <location>
        <begin position="69"/>
        <end position="88"/>
    </location>
</feature>
<keyword evidence="1" id="KW-0472">Membrane</keyword>
<keyword evidence="3" id="KW-1185">Reference proteome</keyword>
<gene>
    <name evidence="2" type="ORF">E4K62_10915</name>
</gene>
<evidence type="ECO:0000256" key="1">
    <source>
        <dbReference type="SAM" id="Phobius"/>
    </source>
</evidence>
<dbReference type="Proteomes" id="UP000295748">
    <property type="component" value="Chromosome"/>
</dbReference>
<name>A0ABX5SWF2_9MICO</name>
<evidence type="ECO:0000313" key="3">
    <source>
        <dbReference type="Proteomes" id="UP000295748"/>
    </source>
</evidence>
<evidence type="ECO:0000313" key="2">
    <source>
        <dbReference type="EMBL" id="QBR89150.1"/>
    </source>
</evidence>
<reference evidence="2 3" key="1">
    <citation type="submission" date="2019-03" db="EMBL/GenBank/DDBJ databases">
        <authorList>
            <person name="Dong K."/>
        </authorList>
    </citation>
    <scope>NUCLEOTIDE SEQUENCE [LARGE SCALE GENOMIC DNA]</scope>
    <source>
        <strain evidence="3">dk512</strain>
    </source>
</reference>
<dbReference type="EMBL" id="CP038266">
    <property type="protein sequence ID" value="QBR89150.1"/>
    <property type="molecule type" value="Genomic_DNA"/>
</dbReference>
<proteinExistence type="predicted"/>
<accession>A0ABX5SWF2</accession>
<sequence length="97" mass="10645">MEIVGWLSVLIGAGLLTWSSRIVNLANAGRQVPYWTKPDESPRRSIWMRVLGVFFLLVGVFMFTATLGYWSVAVVLAGFAPGTALIALHNRRLATPA</sequence>
<protein>
    <recommendedName>
        <fullName evidence="4">DUF3784 domain-containing protein</fullName>
    </recommendedName>
</protein>
<keyword evidence="1" id="KW-0812">Transmembrane</keyword>
<dbReference type="RefSeq" id="WP_135067369.1">
    <property type="nucleotide sequence ID" value="NZ_CP038266.1"/>
</dbReference>
<keyword evidence="1" id="KW-1133">Transmembrane helix</keyword>
<evidence type="ECO:0008006" key="4">
    <source>
        <dbReference type="Google" id="ProtNLM"/>
    </source>
</evidence>
<organism evidence="2 3">
    <name type="scientific">Microbacterium wangchenii</name>
    <dbReference type="NCBI Taxonomy" id="2541726"/>
    <lineage>
        <taxon>Bacteria</taxon>
        <taxon>Bacillati</taxon>
        <taxon>Actinomycetota</taxon>
        <taxon>Actinomycetes</taxon>
        <taxon>Micrococcales</taxon>
        <taxon>Microbacteriaceae</taxon>
        <taxon>Microbacterium</taxon>
    </lineage>
</organism>
<feature type="transmembrane region" description="Helical" evidence="1">
    <location>
        <begin position="6"/>
        <end position="26"/>
    </location>
</feature>
<feature type="transmembrane region" description="Helical" evidence="1">
    <location>
        <begin position="46"/>
        <end position="63"/>
    </location>
</feature>